<gene>
    <name evidence="1" type="ORF">AVEN_260796_1</name>
</gene>
<evidence type="ECO:0000313" key="1">
    <source>
        <dbReference type="EMBL" id="GBM38405.1"/>
    </source>
</evidence>
<keyword evidence="2" id="KW-1185">Reference proteome</keyword>
<evidence type="ECO:0000313" key="2">
    <source>
        <dbReference type="Proteomes" id="UP000499080"/>
    </source>
</evidence>
<dbReference type="Proteomes" id="UP000499080">
    <property type="component" value="Unassembled WGS sequence"/>
</dbReference>
<protein>
    <submittedName>
        <fullName evidence="1">Uncharacterized protein</fullName>
    </submittedName>
</protein>
<organism evidence="1 2">
    <name type="scientific">Araneus ventricosus</name>
    <name type="common">Orbweaver spider</name>
    <name type="synonym">Epeira ventricosa</name>
    <dbReference type="NCBI Taxonomy" id="182803"/>
    <lineage>
        <taxon>Eukaryota</taxon>
        <taxon>Metazoa</taxon>
        <taxon>Ecdysozoa</taxon>
        <taxon>Arthropoda</taxon>
        <taxon>Chelicerata</taxon>
        <taxon>Arachnida</taxon>
        <taxon>Araneae</taxon>
        <taxon>Araneomorphae</taxon>
        <taxon>Entelegynae</taxon>
        <taxon>Araneoidea</taxon>
        <taxon>Araneidae</taxon>
        <taxon>Araneus</taxon>
    </lineage>
</organism>
<comment type="caution">
    <text evidence="1">The sequence shown here is derived from an EMBL/GenBank/DDBJ whole genome shotgun (WGS) entry which is preliminary data.</text>
</comment>
<dbReference type="EMBL" id="BGPR01000868">
    <property type="protein sequence ID" value="GBM38405.1"/>
    <property type="molecule type" value="Genomic_DNA"/>
</dbReference>
<name>A0A4Y2FDP0_ARAVE</name>
<reference evidence="1 2" key="1">
    <citation type="journal article" date="2019" name="Sci. Rep.">
        <title>Orb-weaving spider Araneus ventricosus genome elucidates the spidroin gene catalogue.</title>
        <authorList>
            <person name="Kono N."/>
            <person name="Nakamura H."/>
            <person name="Ohtoshi R."/>
            <person name="Moran D.A.P."/>
            <person name="Shinohara A."/>
            <person name="Yoshida Y."/>
            <person name="Fujiwara M."/>
            <person name="Mori M."/>
            <person name="Tomita M."/>
            <person name="Arakawa K."/>
        </authorList>
    </citation>
    <scope>NUCLEOTIDE SEQUENCE [LARGE SCALE GENOMIC DNA]</scope>
</reference>
<accession>A0A4Y2FDP0</accession>
<proteinExistence type="predicted"/>
<sequence length="147" mass="16723">MTAAIVRIVRKLPSSPNTSGRATPTKKARAACVKSITLNKRRWKFQSDIWTFRAAIVFCLKERMGRSRINRVKVPVTYIKTTLENKSRYPSVSGREQEAITGPTPFSVKPALKYKKYGCFISQIICARRKIELQYKDTSEIPGVDPK</sequence>
<dbReference type="AlphaFoldDB" id="A0A4Y2FDP0"/>